<accession>A0A7N2M3D8</accession>
<evidence type="ECO:0000313" key="2">
    <source>
        <dbReference type="EnsemblPlants" id="QL07p018450:mrna"/>
    </source>
</evidence>
<keyword evidence="1" id="KW-1133">Transmembrane helix</keyword>
<evidence type="ECO:0000256" key="1">
    <source>
        <dbReference type="SAM" id="Phobius"/>
    </source>
</evidence>
<evidence type="ECO:0000313" key="3">
    <source>
        <dbReference type="Proteomes" id="UP000594261"/>
    </source>
</evidence>
<keyword evidence="1" id="KW-0472">Membrane</keyword>
<dbReference type="InParanoid" id="A0A7N2M3D8"/>
<dbReference type="PANTHER" id="PTHR47126:SF3">
    <property type="entry name" value="5'-ADENYLYLSULFATE REDUCTASE-LIKE 5"/>
    <property type="match status" value="1"/>
</dbReference>
<keyword evidence="3" id="KW-1185">Reference proteome</keyword>
<feature type="transmembrane region" description="Helical" evidence="1">
    <location>
        <begin position="31"/>
        <end position="54"/>
    </location>
</feature>
<dbReference type="FunCoup" id="A0A7N2M3D8">
    <property type="interactions" value="2010"/>
</dbReference>
<feature type="transmembrane region" description="Helical" evidence="1">
    <location>
        <begin position="120"/>
        <end position="137"/>
    </location>
</feature>
<dbReference type="Gramene" id="QL07p018450:mrna">
    <property type="protein sequence ID" value="QL07p018450:mrna"/>
    <property type="gene ID" value="QL07p018450"/>
</dbReference>
<organism evidence="2 3">
    <name type="scientific">Quercus lobata</name>
    <name type="common">Valley oak</name>
    <dbReference type="NCBI Taxonomy" id="97700"/>
    <lineage>
        <taxon>Eukaryota</taxon>
        <taxon>Viridiplantae</taxon>
        <taxon>Streptophyta</taxon>
        <taxon>Embryophyta</taxon>
        <taxon>Tracheophyta</taxon>
        <taxon>Spermatophyta</taxon>
        <taxon>Magnoliopsida</taxon>
        <taxon>eudicotyledons</taxon>
        <taxon>Gunneridae</taxon>
        <taxon>Pentapetalae</taxon>
        <taxon>rosids</taxon>
        <taxon>fabids</taxon>
        <taxon>Fagales</taxon>
        <taxon>Fagaceae</taxon>
        <taxon>Quercus</taxon>
    </lineage>
</organism>
<dbReference type="Proteomes" id="UP000594261">
    <property type="component" value="Chromosome 7"/>
</dbReference>
<dbReference type="EnsemblPlants" id="QL07p018450:mrna">
    <property type="protein sequence ID" value="QL07p018450:mrna"/>
    <property type="gene ID" value="QL07p018450"/>
</dbReference>
<keyword evidence="1" id="KW-0812">Transmembrane</keyword>
<reference evidence="2 3" key="1">
    <citation type="journal article" date="2016" name="G3 (Bethesda)">
        <title>First Draft Assembly and Annotation of the Genome of a California Endemic Oak Quercus lobata Nee (Fagaceae).</title>
        <authorList>
            <person name="Sork V.L."/>
            <person name="Fitz-Gibbon S.T."/>
            <person name="Puiu D."/>
            <person name="Crepeau M."/>
            <person name="Gugger P.F."/>
            <person name="Sherman R."/>
            <person name="Stevens K."/>
            <person name="Langley C.H."/>
            <person name="Pellegrini M."/>
            <person name="Salzberg S.L."/>
        </authorList>
    </citation>
    <scope>NUCLEOTIDE SEQUENCE [LARGE SCALE GENOMIC DNA]</scope>
    <source>
        <strain evidence="2 3">cv. SW786</strain>
    </source>
</reference>
<protein>
    <submittedName>
        <fullName evidence="2">Uncharacterized protein</fullName>
    </submittedName>
</protein>
<reference evidence="2" key="2">
    <citation type="submission" date="2021-01" db="UniProtKB">
        <authorList>
            <consortium name="EnsemblPlants"/>
        </authorList>
    </citation>
    <scope>IDENTIFICATION</scope>
</reference>
<dbReference type="EMBL" id="LRBV02000007">
    <property type="status" value="NOT_ANNOTATED_CDS"/>
    <property type="molecule type" value="Genomic_DNA"/>
</dbReference>
<sequence>MHTISAGGRPSHTDDFSIGDASFGIATMDWYFWYTLACIFSRYGIHSLPSILMVNRTSRVRYRGPKNLISLVQFYKKTTGLEPVQYFSENQPISLEGGEKSIFQSLNSLLLKEISKREPYLVFSILFICFRLLVHILPEVLSCLKAFWVSYVPHLNLDIFGETSQVMGRILNMIDVRRVWTKLRLSKTRNFQEGAKNARVWASSLASVALGESSSARSSS</sequence>
<dbReference type="AlphaFoldDB" id="A0A7N2M3D8"/>
<dbReference type="PANTHER" id="PTHR47126">
    <property type="entry name" value="5'-ADENYLYLSULFATE REDUCTASE-LIKE 7"/>
    <property type="match status" value="1"/>
</dbReference>
<proteinExistence type="predicted"/>
<name>A0A7N2M3D8_QUELO</name>
<dbReference type="InterPro" id="IPR044794">
    <property type="entry name" value="APRL5/7"/>
</dbReference>